<dbReference type="KEGG" id="mxa:MXAN_4515"/>
<keyword evidence="2" id="KW-1185">Reference proteome</keyword>
<dbReference type="EMBL" id="CP000113">
    <property type="protein sequence ID" value="ABF91051.1"/>
    <property type="molecule type" value="Genomic_DNA"/>
</dbReference>
<dbReference type="RefSeq" id="WP_011554510.1">
    <property type="nucleotide sequence ID" value="NC_008095.1"/>
</dbReference>
<gene>
    <name evidence="1" type="ordered locus">MXAN_4515</name>
</gene>
<dbReference type="EnsemblBacteria" id="ABF91051">
    <property type="protein sequence ID" value="ABF91051"/>
    <property type="gene ID" value="MXAN_4515"/>
</dbReference>
<sequence>MLSSDNWTEDARASCLFARKMSARFISKLNYGADFRRATSPLIAMLDEVPAST</sequence>
<name>Q1D3U0_MYXXD</name>
<dbReference type="Proteomes" id="UP000002402">
    <property type="component" value="Chromosome"/>
</dbReference>
<dbReference type="HOGENOM" id="CLU_3063777_0_0_7"/>
<evidence type="ECO:0000313" key="1">
    <source>
        <dbReference type="EMBL" id="ABF91051.1"/>
    </source>
</evidence>
<organism evidence="1 2">
    <name type="scientific">Myxococcus xanthus (strain DK1622)</name>
    <dbReference type="NCBI Taxonomy" id="246197"/>
    <lineage>
        <taxon>Bacteria</taxon>
        <taxon>Pseudomonadati</taxon>
        <taxon>Myxococcota</taxon>
        <taxon>Myxococcia</taxon>
        <taxon>Myxococcales</taxon>
        <taxon>Cystobacterineae</taxon>
        <taxon>Myxococcaceae</taxon>
        <taxon>Myxococcus</taxon>
    </lineage>
</organism>
<proteinExistence type="predicted"/>
<dbReference type="STRING" id="246197.MXAN_4515"/>
<protein>
    <submittedName>
        <fullName evidence="1">Uncharacterized protein</fullName>
    </submittedName>
</protein>
<accession>Q1D3U0</accession>
<evidence type="ECO:0000313" key="2">
    <source>
        <dbReference type="Proteomes" id="UP000002402"/>
    </source>
</evidence>
<dbReference type="AlphaFoldDB" id="Q1D3U0"/>
<dbReference type="GeneID" id="51987696"/>
<reference evidence="1 2" key="1">
    <citation type="journal article" date="2006" name="Proc. Natl. Acad. Sci. U.S.A.">
        <title>Evolution of sensory complexity recorded in a myxobacterial genome.</title>
        <authorList>
            <person name="Goldman B.S."/>
            <person name="Nierman W.C."/>
            <person name="Kaiser D."/>
            <person name="Slater S.C."/>
            <person name="Durkin A.S."/>
            <person name="Eisen J.A."/>
            <person name="Ronning C.M."/>
            <person name="Barbazuk W.B."/>
            <person name="Blanchard M."/>
            <person name="Field C."/>
            <person name="Halling C."/>
            <person name="Hinkle G."/>
            <person name="Iartchuk O."/>
            <person name="Kim H.S."/>
            <person name="Mackenzie C."/>
            <person name="Madupu R."/>
            <person name="Miller N."/>
            <person name="Shvartsbeyn A."/>
            <person name="Sullivan S.A."/>
            <person name="Vaudin M."/>
            <person name="Wiegand R."/>
            <person name="Kaplan H.B."/>
        </authorList>
    </citation>
    <scope>NUCLEOTIDE SEQUENCE [LARGE SCALE GENOMIC DNA]</scope>
    <source>
        <strain evidence="2">DK1622</strain>
    </source>
</reference>